<sequence>MGTVRIRYWAGAKAAAGTALEEVVADTPRQALDQARRRRADAGFDRVLAASSLLIDGRAAHEEDLDGPVTGSVELEVLPPFAGG</sequence>
<evidence type="ECO:0000313" key="2">
    <source>
        <dbReference type="Proteomes" id="UP000569914"/>
    </source>
</evidence>
<dbReference type="EMBL" id="JACCBU010000001">
    <property type="protein sequence ID" value="NYE73240.1"/>
    <property type="molecule type" value="Genomic_DNA"/>
</dbReference>
<comment type="caution">
    <text evidence="1">The sequence shown here is derived from an EMBL/GenBank/DDBJ whole genome shotgun (WGS) entry which is preliminary data.</text>
</comment>
<keyword evidence="2" id="KW-1185">Reference proteome</keyword>
<gene>
    <name evidence="1" type="ORF">BKA15_004569</name>
</gene>
<dbReference type="Proteomes" id="UP000569914">
    <property type="component" value="Unassembled WGS sequence"/>
</dbReference>
<dbReference type="InterPro" id="IPR012675">
    <property type="entry name" value="Beta-grasp_dom_sf"/>
</dbReference>
<evidence type="ECO:0000313" key="1">
    <source>
        <dbReference type="EMBL" id="NYE73240.1"/>
    </source>
</evidence>
<proteinExistence type="predicted"/>
<dbReference type="SUPFAM" id="SSF54285">
    <property type="entry name" value="MoaD/ThiS"/>
    <property type="match status" value="1"/>
</dbReference>
<dbReference type="InterPro" id="IPR016155">
    <property type="entry name" value="Mopterin_synth/thiamin_S_b"/>
</dbReference>
<dbReference type="AlphaFoldDB" id="A0A7Y9IAS2"/>
<reference evidence="1 2" key="1">
    <citation type="submission" date="2020-07" db="EMBL/GenBank/DDBJ databases">
        <title>Sequencing the genomes of 1000 actinobacteria strains.</title>
        <authorList>
            <person name="Klenk H.-P."/>
        </authorList>
    </citation>
    <scope>NUCLEOTIDE SEQUENCE [LARGE SCALE GENOMIC DNA]</scope>
    <source>
        <strain evidence="1 2">DSM 22083</strain>
    </source>
</reference>
<accession>A0A7Y9IAS2</accession>
<dbReference type="Gene3D" id="3.10.20.30">
    <property type="match status" value="1"/>
</dbReference>
<dbReference type="RefSeq" id="WP_179754589.1">
    <property type="nucleotide sequence ID" value="NZ_JACCBU010000001.1"/>
</dbReference>
<name>A0A7Y9IAS2_9ACTN</name>
<protein>
    <submittedName>
        <fullName evidence="1">Molybdopterin converting factor small subunit</fullName>
    </submittedName>
</protein>
<organism evidence="1 2">
    <name type="scientific">Microlunatus parietis</name>
    <dbReference type="NCBI Taxonomy" id="682979"/>
    <lineage>
        <taxon>Bacteria</taxon>
        <taxon>Bacillati</taxon>
        <taxon>Actinomycetota</taxon>
        <taxon>Actinomycetes</taxon>
        <taxon>Propionibacteriales</taxon>
        <taxon>Propionibacteriaceae</taxon>
        <taxon>Microlunatus</taxon>
    </lineage>
</organism>